<dbReference type="SUPFAM" id="SSF48452">
    <property type="entry name" value="TPR-like"/>
    <property type="match status" value="2"/>
</dbReference>
<dbReference type="InterPro" id="IPR003107">
    <property type="entry name" value="HAT"/>
</dbReference>
<dbReference type="eggNOG" id="KOG1124">
    <property type="taxonomic scope" value="Eukaryota"/>
</dbReference>
<dbReference type="EMBL" id="AP006494">
    <property type="protein sequence ID" value="BAM80761.1"/>
    <property type="molecule type" value="Genomic_DNA"/>
</dbReference>
<dbReference type="InterPro" id="IPR044624">
    <property type="entry name" value="Mbb1-like"/>
</dbReference>
<dbReference type="PANTHER" id="PTHR44917">
    <property type="entry name" value="PROTEIN HIGH CHLOROPHYLL FLUORESCENT 107"/>
    <property type="match status" value="1"/>
</dbReference>
<organism evidence="1 2">
    <name type="scientific">Cyanidioschyzon merolae (strain NIES-3377 / 10D)</name>
    <name type="common">Unicellular red alga</name>
    <dbReference type="NCBI Taxonomy" id="280699"/>
    <lineage>
        <taxon>Eukaryota</taxon>
        <taxon>Rhodophyta</taxon>
        <taxon>Bangiophyceae</taxon>
        <taxon>Cyanidiales</taxon>
        <taxon>Cyanidiaceae</taxon>
        <taxon>Cyanidioschyzon</taxon>
    </lineage>
</organism>
<dbReference type="AlphaFoldDB" id="M1USS5"/>
<dbReference type="RefSeq" id="XP_005536797.1">
    <property type="nucleotide sequence ID" value="XM_005536740.1"/>
</dbReference>
<dbReference type="Gramene" id="CML157CT">
    <property type="protein sequence ID" value="CML157CT"/>
    <property type="gene ID" value="CML157C"/>
</dbReference>
<evidence type="ECO:0000313" key="2">
    <source>
        <dbReference type="Proteomes" id="UP000007014"/>
    </source>
</evidence>
<gene>
    <name evidence="1" type="ORF">CYME_CML157C</name>
</gene>
<reference evidence="1 2" key="2">
    <citation type="journal article" date="2007" name="BMC Biol.">
        <title>A 100%-complete sequence reveals unusually simple genomic features in the hot-spring red alga Cyanidioschyzon merolae.</title>
        <authorList>
            <person name="Nozaki H."/>
            <person name="Takano H."/>
            <person name="Misumi O."/>
            <person name="Terasawa K."/>
            <person name="Matsuzaki M."/>
            <person name="Maruyama S."/>
            <person name="Nishida K."/>
            <person name="Yagisawa F."/>
            <person name="Yoshida Y."/>
            <person name="Fujiwara T."/>
            <person name="Takio S."/>
            <person name="Tamura K."/>
            <person name="Chung S.J."/>
            <person name="Nakamura S."/>
            <person name="Kuroiwa H."/>
            <person name="Tanaka K."/>
            <person name="Sato N."/>
            <person name="Kuroiwa T."/>
        </authorList>
    </citation>
    <scope>NUCLEOTIDE SEQUENCE [LARGE SCALE GENOMIC DNA]</scope>
    <source>
        <strain evidence="1 2">10D</strain>
    </source>
</reference>
<proteinExistence type="predicted"/>
<dbReference type="HOGENOM" id="CLU_435725_0_0_1"/>
<dbReference type="InterPro" id="IPR019734">
    <property type="entry name" value="TPR_rpt"/>
</dbReference>
<dbReference type="Proteomes" id="UP000007014">
    <property type="component" value="Chromosome 12"/>
</dbReference>
<reference evidence="1 2" key="1">
    <citation type="journal article" date="2004" name="Nature">
        <title>Genome sequence of the ultrasmall unicellular red alga Cyanidioschyzon merolae 10D.</title>
        <authorList>
            <person name="Matsuzaki M."/>
            <person name="Misumi O."/>
            <person name="Shin-i T."/>
            <person name="Maruyama S."/>
            <person name="Takahara M."/>
            <person name="Miyagishima S."/>
            <person name="Mori T."/>
            <person name="Nishida K."/>
            <person name="Yagisawa F."/>
            <person name="Nishida K."/>
            <person name="Yoshida Y."/>
            <person name="Nishimura Y."/>
            <person name="Nakao S."/>
            <person name="Kobayashi T."/>
            <person name="Momoyama Y."/>
            <person name="Higashiyama T."/>
            <person name="Minoda A."/>
            <person name="Sano M."/>
            <person name="Nomoto H."/>
            <person name="Oishi K."/>
            <person name="Hayashi H."/>
            <person name="Ohta F."/>
            <person name="Nishizaka S."/>
            <person name="Haga S."/>
            <person name="Miura S."/>
            <person name="Morishita T."/>
            <person name="Kabeya Y."/>
            <person name="Terasawa K."/>
            <person name="Suzuki Y."/>
            <person name="Ishii Y."/>
            <person name="Asakawa S."/>
            <person name="Takano H."/>
            <person name="Ohta N."/>
            <person name="Kuroiwa H."/>
            <person name="Tanaka K."/>
            <person name="Shimizu N."/>
            <person name="Sugano S."/>
            <person name="Sato N."/>
            <person name="Nozaki H."/>
            <person name="Ogasawara N."/>
            <person name="Kohara Y."/>
            <person name="Kuroiwa T."/>
        </authorList>
    </citation>
    <scope>NUCLEOTIDE SEQUENCE [LARGE SCALE GENOMIC DNA]</scope>
    <source>
        <strain evidence="1 2">10D</strain>
    </source>
</reference>
<protein>
    <submittedName>
        <fullName evidence="1">Similar to psbB mRNA maturation factor Mbb1</fullName>
    </submittedName>
</protein>
<dbReference type="Pfam" id="PF13428">
    <property type="entry name" value="TPR_14"/>
    <property type="match status" value="2"/>
</dbReference>
<dbReference type="Gene3D" id="1.25.40.10">
    <property type="entry name" value="Tetratricopeptide repeat domain"/>
    <property type="match status" value="3"/>
</dbReference>
<name>M1USS5_CYAM1</name>
<dbReference type="STRING" id="280699.M1USS5"/>
<dbReference type="SMART" id="SM00028">
    <property type="entry name" value="TPR"/>
    <property type="match status" value="13"/>
</dbReference>
<keyword evidence="2" id="KW-1185">Reference proteome</keyword>
<dbReference type="GO" id="GO:0006397">
    <property type="term" value="P:mRNA processing"/>
    <property type="evidence" value="ECO:0007669"/>
    <property type="project" value="InterPro"/>
</dbReference>
<dbReference type="OMA" id="MASAYHS"/>
<dbReference type="GeneID" id="16994596"/>
<dbReference type="PANTHER" id="PTHR44917:SF1">
    <property type="entry name" value="PROTEIN HIGH CHLOROPHYLL FLUORESCENT 107"/>
    <property type="match status" value="1"/>
</dbReference>
<dbReference type="KEGG" id="cme:CYME_CML157C"/>
<dbReference type="OrthoDB" id="2624at2759"/>
<evidence type="ECO:0000313" key="1">
    <source>
        <dbReference type="EMBL" id="BAM80761.1"/>
    </source>
</evidence>
<dbReference type="SMART" id="SM00386">
    <property type="entry name" value="HAT"/>
    <property type="match status" value="11"/>
</dbReference>
<dbReference type="InterPro" id="IPR011990">
    <property type="entry name" value="TPR-like_helical_dom_sf"/>
</dbReference>
<accession>M1USS5</accession>
<dbReference type="GO" id="GO:0003729">
    <property type="term" value="F:mRNA binding"/>
    <property type="evidence" value="ECO:0007669"/>
    <property type="project" value="InterPro"/>
</dbReference>
<dbReference type="Pfam" id="PF13432">
    <property type="entry name" value="TPR_16"/>
    <property type="match status" value="2"/>
</dbReference>
<sequence>MSLAEHQFLGRSSSLDNANFSRSSSSLGFINALVRRDAGQGSCPHWQSKALGLGGENGFTPASCVPRTCRRKISFPILGRFCRRSSLLLAAGPVTAVNDAAHPDLDASGEAGPAASSQPLVRAELTLQPVAPSRESITVARKLESSRLVSEALAAERSGHWQVAVARYEQALVLCPSEGKVWMLLARGWERQRHFDQARNTLRRGIQSNPGNPFLIQALADLEKLLRNWERARKLFAQTLEVEPKFLSAYNSWAMMEDELGNVQRAYELLVRGLRLDPSSTRLLRSLAVLEDKYGRSKFARNLLDKALENEHENVHLLHAVGVLEFKQGNPAKARASFLKAISADPSFMQAYLSLAQMEEYLGNISAARQAYIKGLAEARARPQPSNIQLDGVGGPVALWQAYARLEEKCKNLRSARRVYAEAVARFPSDVRLHCEYAKLELRLGNLKTARNLLSRAIEVDDGYPYAYQYLGLVEQADMRIDAARNIYSRGIERCSAANSESRYPIDTASLYHSWALMEWKCGDVTSARNLFERGLKVDRSAGWLWASYARFEADLGNDDLAQHYYARAVNASPKDPAIWNSWAAFERRRCNQERADTYAKRALELRRFDQTRGMDPIRPLARRRFKA</sequence>